<reference evidence="2" key="1">
    <citation type="journal article" date="2014" name="Int. J. Syst. Evol. Microbiol.">
        <title>Complete genome sequence of Corynebacterium casei LMG S-19264T (=DSM 44701T), isolated from a smear-ripened cheese.</title>
        <authorList>
            <consortium name="US DOE Joint Genome Institute (JGI-PGF)"/>
            <person name="Walter F."/>
            <person name="Albersmeier A."/>
            <person name="Kalinowski J."/>
            <person name="Ruckert C."/>
        </authorList>
    </citation>
    <scope>NUCLEOTIDE SEQUENCE</scope>
    <source>
        <strain evidence="2">VKM B-2555</strain>
    </source>
</reference>
<feature type="transmembrane region" description="Helical" evidence="1">
    <location>
        <begin position="242"/>
        <end position="265"/>
    </location>
</feature>
<keyword evidence="1" id="KW-1133">Transmembrane helix</keyword>
<keyword evidence="1" id="KW-0812">Transmembrane</keyword>
<dbReference type="Pfam" id="PF01148">
    <property type="entry name" value="CTP_transf_1"/>
    <property type="match status" value="1"/>
</dbReference>
<sequence>MSAFGWVIAGALAILTVATIVGAELERRAKTPEGRATIANLNARTRSWWVMALIFGGALALGPTTTILLFAGLSFMALREFWTLAPSRPGDHRALFLSFFVALPIHYGLLLDGWYGLFAVFIPVYAFLILPAISTLAGDVKDFLSRTARVQWGLMLTVYMLSHAPALLMLDTGSDTAMLVLYLVVVAQISDVAQYVFGKLFGRTRFSPNVSPSKTVEGLVGGWAFAVLVGVALAPLTPFSLLQAAGMSLAIVVAGFFGGFVLSAVKRDLGAKDWGYVIQGHGGVLDRVDSIIFAAPIFFHLTRYWFTP</sequence>
<proteinExistence type="predicted"/>
<feature type="transmembrane region" description="Helical" evidence="1">
    <location>
        <begin position="176"/>
        <end position="197"/>
    </location>
</feature>
<organism evidence="2 3">
    <name type="scientific">Methylopila jiangsuensis</name>
    <dbReference type="NCBI Taxonomy" id="586230"/>
    <lineage>
        <taxon>Bacteria</taxon>
        <taxon>Pseudomonadati</taxon>
        <taxon>Pseudomonadota</taxon>
        <taxon>Alphaproteobacteria</taxon>
        <taxon>Hyphomicrobiales</taxon>
        <taxon>Methylopilaceae</taxon>
        <taxon>Methylopila</taxon>
    </lineage>
</organism>
<keyword evidence="2" id="KW-0808">Transferase</keyword>
<feature type="transmembrane region" description="Helical" evidence="1">
    <location>
        <begin position="94"/>
        <end position="111"/>
    </location>
</feature>
<feature type="transmembrane region" description="Helical" evidence="1">
    <location>
        <begin position="47"/>
        <end position="73"/>
    </location>
</feature>
<evidence type="ECO:0000313" key="3">
    <source>
        <dbReference type="Proteomes" id="UP001143364"/>
    </source>
</evidence>
<dbReference type="AlphaFoldDB" id="A0A9W6N3A3"/>
<dbReference type="PANTHER" id="PTHR43535:SF1">
    <property type="entry name" value="PHOSPHATIDATE CYTIDYLYLTRANSFERASE"/>
    <property type="match status" value="1"/>
</dbReference>
<dbReference type="EMBL" id="BSFK01000010">
    <property type="protein sequence ID" value="GLK76809.1"/>
    <property type="molecule type" value="Genomic_DNA"/>
</dbReference>
<dbReference type="GO" id="GO:0005886">
    <property type="term" value="C:plasma membrane"/>
    <property type="evidence" value="ECO:0007669"/>
    <property type="project" value="TreeGrafter"/>
</dbReference>
<protein>
    <submittedName>
        <fullName evidence="2">Phosphatidate cytidylyltransferase</fullName>
    </submittedName>
</protein>
<accession>A0A9W6N3A3</accession>
<gene>
    <name evidence="2" type="primary">cdsA2</name>
    <name evidence="2" type="ORF">GCM10008171_20630</name>
</gene>
<keyword evidence="1" id="KW-0472">Membrane</keyword>
<evidence type="ECO:0000256" key="1">
    <source>
        <dbReference type="SAM" id="Phobius"/>
    </source>
</evidence>
<feature type="transmembrane region" description="Helical" evidence="1">
    <location>
        <begin position="117"/>
        <end position="138"/>
    </location>
</feature>
<name>A0A9W6N3A3_9HYPH</name>
<keyword evidence="2" id="KW-0548">Nucleotidyltransferase</keyword>
<comment type="caution">
    <text evidence="2">The sequence shown here is derived from an EMBL/GenBank/DDBJ whole genome shotgun (WGS) entry which is preliminary data.</text>
</comment>
<dbReference type="RefSeq" id="WP_271204671.1">
    <property type="nucleotide sequence ID" value="NZ_BSFK01000010.1"/>
</dbReference>
<dbReference type="Proteomes" id="UP001143364">
    <property type="component" value="Unassembled WGS sequence"/>
</dbReference>
<dbReference type="PANTHER" id="PTHR43535">
    <property type="entry name" value="PHOSPHATIDATE CYTIDYLYLTRANSFERASE"/>
    <property type="match status" value="1"/>
</dbReference>
<dbReference type="GO" id="GO:0016779">
    <property type="term" value="F:nucleotidyltransferase activity"/>
    <property type="evidence" value="ECO:0007669"/>
    <property type="project" value="UniProtKB-KW"/>
</dbReference>
<reference evidence="2" key="2">
    <citation type="submission" date="2023-01" db="EMBL/GenBank/DDBJ databases">
        <authorList>
            <person name="Sun Q."/>
            <person name="Evtushenko L."/>
        </authorList>
    </citation>
    <scope>NUCLEOTIDE SEQUENCE</scope>
    <source>
        <strain evidence="2">VKM B-2555</strain>
    </source>
</reference>
<dbReference type="GO" id="GO:0009273">
    <property type="term" value="P:peptidoglycan-based cell wall biogenesis"/>
    <property type="evidence" value="ECO:0007669"/>
    <property type="project" value="TreeGrafter"/>
</dbReference>
<keyword evidence="3" id="KW-1185">Reference proteome</keyword>
<feature type="transmembrane region" description="Helical" evidence="1">
    <location>
        <begin position="218"/>
        <end position="236"/>
    </location>
</feature>
<evidence type="ECO:0000313" key="2">
    <source>
        <dbReference type="EMBL" id="GLK76809.1"/>
    </source>
</evidence>